<dbReference type="EMBL" id="JBICBT010000875">
    <property type="protein sequence ID" value="KAL3095717.1"/>
    <property type="molecule type" value="Genomic_DNA"/>
</dbReference>
<proteinExistence type="predicted"/>
<evidence type="ECO:0000313" key="1">
    <source>
        <dbReference type="EMBL" id="KAL3095717.1"/>
    </source>
</evidence>
<organism evidence="1 2">
    <name type="scientific">Heterodera trifolii</name>
    <dbReference type="NCBI Taxonomy" id="157864"/>
    <lineage>
        <taxon>Eukaryota</taxon>
        <taxon>Metazoa</taxon>
        <taxon>Ecdysozoa</taxon>
        <taxon>Nematoda</taxon>
        <taxon>Chromadorea</taxon>
        <taxon>Rhabditida</taxon>
        <taxon>Tylenchina</taxon>
        <taxon>Tylenchomorpha</taxon>
        <taxon>Tylenchoidea</taxon>
        <taxon>Heteroderidae</taxon>
        <taxon>Heteroderinae</taxon>
        <taxon>Heterodera</taxon>
    </lineage>
</organism>
<comment type="caution">
    <text evidence="1">The sequence shown here is derived from an EMBL/GenBank/DDBJ whole genome shotgun (WGS) entry which is preliminary data.</text>
</comment>
<accession>A0ABD2JYJ0</accession>
<gene>
    <name evidence="1" type="ORF">niasHT_024893</name>
</gene>
<reference evidence="1 2" key="1">
    <citation type="submission" date="2024-10" db="EMBL/GenBank/DDBJ databases">
        <authorList>
            <person name="Kim D."/>
        </authorList>
    </citation>
    <scope>NUCLEOTIDE SEQUENCE [LARGE SCALE GENOMIC DNA]</scope>
    <source>
        <strain evidence="1">BH-2024</strain>
    </source>
</reference>
<name>A0ABD2JYJ0_9BILA</name>
<keyword evidence="2" id="KW-1185">Reference proteome</keyword>
<evidence type="ECO:0000313" key="2">
    <source>
        <dbReference type="Proteomes" id="UP001620626"/>
    </source>
</evidence>
<protein>
    <submittedName>
        <fullName evidence="1">Uncharacterized protein</fullName>
    </submittedName>
</protein>
<dbReference type="AlphaFoldDB" id="A0ABD2JYJ0"/>
<sequence>MGDITLYIISMADQHRSWELFAGQIIPLIGTTNITKLHINSSYISTLRTLMPLISPNLMTSCPNVRSIYFEGRAQLRYVCPKVREWLQSPLADGRPKVLYRSHFLAQFVNDYTQDFLAATSSVNYIICFAIVLNNVDQFQLDNARTNERLSLQRVEDKFCMTRAQIGRNEQQWAQWMGEALREEEEKRLVQFCLYDKKIGAMDVQLNMKHTE</sequence>
<dbReference type="Proteomes" id="UP001620626">
    <property type="component" value="Unassembled WGS sequence"/>
</dbReference>